<feature type="domain" description="Amidase" evidence="2">
    <location>
        <begin position="110"/>
        <end position="542"/>
    </location>
</feature>
<dbReference type="InterPro" id="IPR052739">
    <property type="entry name" value="FAAH2"/>
</dbReference>
<dbReference type="InterPro" id="IPR036928">
    <property type="entry name" value="AS_sf"/>
</dbReference>
<dbReference type="OrthoDB" id="6428749at2759"/>
<dbReference type="InParanoid" id="E2BQI5"/>
<dbReference type="EMBL" id="GL449769">
    <property type="protein sequence ID" value="EFN82043.1"/>
    <property type="molecule type" value="Genomic_DNA"/>
</dbReference>
<gene>
    <name evidence="3" type="ORF">EAI_09402</name>
</gene>
<dbReference type="PANTHER" id="PTHR43372">
    <property type="entry name" value="FATTY-ACID AMIDE HYDROLASE"/>
    <property type="match status" value="1"/>
</dbReference>
<evidence type="ECO:0000256" key="1">
    <source>
        <dbReference type="PIRSR" id="PIRSR001221-1"/>
    </source>
</evidence>
<dbReference type="FunCoup" id="E2BQI5">
    <property type="interactions" value="9"/>
</dbReference>
<dbReference type="Pfam" id="PF01425">
    <property type="entry name" value="Amidase"/>
    <property type="match status" value="1"/>
</dbReference>
<dbReference type="PANTHER" id="PTHR43372:SF1">
    <property type="entry name" value="LD38433P"/>
    <property type="match status" value="1"/>
</dbReference>
<accession>E2BQI5</accession>
<reference evidence="3 4" key="1">
    <citation type="journal article" date="2010" name="Science">
        <title>Genomic comparison of the ants Camponotus floridanus and Harpegnathos saltator.</title>
        <authorList>
            <person name="Bonasio R."/>
            <person name="Zhang G."/>
            <person name="Ye C."/>
            <person name="Mutti N.S."/>
            <person name="Fang X."/>
            <person name="Qin N."/>
            <person name="Donahue G."/>
            <person name="Yang P."/>
            <person name="Li Q."/>
            <person name="Li C."/>
            <person name="Zhang P."/>
            <person name="Huang Z."/>
            <person name="Berger S.L."/>
            <person name="Reinberg D."/>
            <person name="Wang J."/>
            <person name="Liebig J."/>
        </authorList>
    </citation>
    <scope>NUCLEOTIDE SEQUENCE [LARGE SCALE GENOMIC DNA]</scope>
    <source>
        <strain evidence="3 4">R22 G/1</strain>
    </source>
</reference>
<dbReference type="Gene3D" id="3.90.1300.10">
    <property type="entry name" value="Amidase signature (AS) domain"/>
    <property type="match status" value="1"/>
</dbReference>
<dbReference type="STRING" id="610380.E2BQI5"/>
<dbReference type="GO" id="GO:0016787">
    <property type="term" value="F:hydrolase activity"/>
    <property type="evidence" value="ECO:0007669"/>
    <property type="project" value="UniProtKB-KW"/>
</dbReference>
<dbReference type="PIRSF" id="PIRSF001221">
    <property type="entry name" value="Amidase_fungi"/>
    <property type="match status" value="1"/>
</dbReference>
<sequence>MFDNDTDSSDSDEENNIQLWRQIVLRGNSRKPDTQECKNILEFVKKLCFSILKFLIIQLHFFFDRIIDFIFGIFYDKKAKKVPPVKDPLLLESAVSLAKKIRTRQVTSEDVVKAYIKRCQEVNSLINAIVEERYSDAIEEAIAVDAMIEKGIDIEMIKMKQPFLGIPFTTKESNQAKGMIHSMGILPRCNIRSEKDATVVGYLKEAGGILIAKTNIPELNLWIESRNKVYGQTNNPYNTTRTVGGSSGGEGAIIAACGAPISIASDIGGSTRMPAFFNGLFGFKPSEGVTPIAGIGLREEDYPNTMVSAGPICKKAEDLTLFLKVLAGPNTTMLRLYDSVNLADLKVYYQECSGDLRVSKVNKSMRVVLKKAVEHLKNLTGSATKIKIPGSEYSFKLWKYWMSRENFNFKLEITGRKYVTNAKKELYNFITGSSEITLAAIMKLVDEDFLPKVNAKWAEEVTGMANKFLTNVLGHDGILLYPSAPFPAVYHYSSLLRPFNFSYWCLFNVLRFPVCQVPMGLDENGLPVGIQVVAAPYNDHLCIAVAKELEKAFGGWVPPS</sequence>
<feature type="active site" description="Acyl-ester intermediate" evidence="1">
    <location>
        <position position="270"/>
    </location>
</feature>
<evidence type="ECO:0000259" key="2">
    <source>
        <dbReference type="Pfam" id="PF01425"/>
    </source>
</evidence>
<proteinExistence type="predicted"/>
<evidence type="ECO:0000313" key="4">
    <source>
        <dbReference type="Proteomes" id="UP000008237"/>
    </source>
</evidence>
<evidence type="ECO:0000313" key="3">
    <source>
        <dbReference type="EMBL" id="EFN82043.1"/>
    </source>
</evidence>
<dbReference type="OMA" id="RIPAFNC"/>
<protein>
    <submittedName>
        <fullName evidence="3">Fatty-acid amide hydrolase 2</fullName>
    </submittedName>
</protein>
<dbReference type="InterPro" id="IPR023631">
    <property type="entry name" value="Amidase_dom"/>
</dbReference>
<dbReference type="Proteomes" id="UP000008237">
    <property type="component" value="Unassembled WGS sequence"/>
</dbReference>
<feature type="active site" description="Charge relay system" evidence="1">
    <location>
        <position position="246"/>
    </location>
</feature>
<organism evidence="4">
    <name type="scientific">Harpegnathos saltator</name>
    <name type="common">Jerdon's jumping ant</name>
    <dbReference type="NCBI Taxonomy" id="610380"/>
    <lineage>
        <taxon>Eukaryota</taxon>
        <taxon>Metazoa</taxon>
        <taxon>Ecdysozoa</taxon>
        <taxon>Arthropoda</taxon>
        <taxon>Hexapoda</taxon>
        <taxon>Insecta</taxon>
        <taxon>Pterygota</taxon>
        <taxon>Neoptera</taxon>
        <taxon>Endopterygota</taxon>
        <taxon>Hymenoptera</taxon>
        <taxon>Apocrita</taxon>
        <taxon>Aculeata</taxon>
        <taxon>Formicoidea</taxon>
        <taxon>Formicidae</taxon>
        <taxon>Ponerinae</taxon>
        <taxon>Ponerini</taxon>
        <taxon>Harpegnathos</taxon>
    </lineage>
</organism>
<name>E2BQI5_HARSA</name>
<dbReference type="GO" id="GO:0012505">
    <property type="term" value="C:endomembrane system"/>
    <property type="evidence" value="ECO:0007669"/>
    <property type="project" value="TreeGrafter"/>
</dbReference>
<dbReference type="AlphaFoldDB" id="E2BQI5"/>
<feature type="active site" description="Charge relay system" evidence="1">
    <location>
        <position position="171"/>
    </location>
</feature>
<keyword evidence="3" id="KW-0378">Hydrolase</keyword>
<dbReference type="SUPFAM" id="SSF75304">
    <property type="entry name" value="Amidase signature (AS) enzymes"/>
    <property type="match status" value="1"/>
</dbReference>
<keyword evidence="4" id="KW-1185">Reference proteome</keyword>